<dbReference type="EMBL" id="QMWP01000121">
    <property type="protein sequence ID" value="RLG69652.1"/>
    <property type="molecule type" value="Genomic_DNA"/>
</dbReference>
<evidence type="ECO:0000313" key="1">
    <source>
        <dbReference type="EMBL" id="RLG69652.1"/>
    </source>
</evidence>
<reference evidence="1 2" key="1">
    <citation type="submission" date="2018-06" db="EMBL/GenBank/DDBJ databases">
        <title>Extensive metabolic versatility and redundancy in microbially diverse, dynamic hydrothermal sediments.</title>
        <authorList>
            <person name="Dombrowski N."/>
            <person name="Teske A."/>
            <person name="Baker B.J."/>
        </authorList>
    </citation>
    <scope>NUCLEOTIDE SEQUENCE [LARGE SCALE GENOMIC DNA]</scope>
    <source>
        <strain evidence="1">B51_G17</strain>
    </source>
</reference>
<protein>
    <submittedName>
        <fullName evidence="1">Uncharacterized protein</fullName>
    </submittedName>
</protein>
<dbReference type="AlphaFoldDB" id="A0A497JGJ5"/>
<dbReference type="Proteomes" id="UP000278031">
    <property type="component" value="Unassembled WGS sequence"/>
</dbReference>
<evidence type="ECO:0000313" key="2">
    <source>
        <dbReference type="Proteomes" id="UP000278031"/>
    </source>
</evidence>
<sequence length="80" mass="9261">MAHIHQSDTEVRKPDEKVSVTITRREWLTVTRILQEVIEDLERMRKKAEGLGEKVELTGAISYLSEIREKIQRQVEQGGS</sequence>
<comment type="caution">
    <text evidence="1">The sequence shown here is derived from an EMBL/GenBank/DDBJ whole genome shotgun (WGS) entry which is preliminary data.</text>
</comment>
<proteinExistence type="predicted"/>
<name>A0A497JGJ5_9ARCH</name>
<accession>A0A497JGJ5</accession>
<gene>
    <name evidence="1" type="ORF">DRO04_03090</name>
</gene>
<organism evidence="1 2">
    <name type="scientific">Candidatus Iainarchaeum sp</name>
    <dbReference type="NCBI Taxonomy" id="3101447"/>
    <lineage>
        <taxon>Archaea</taxon>
        <taxon>Candidatus Iainarchaeota</taxon>
        <taxon>Candidatus Iainarchaeia</taxon>
        <taxon>Candidatus Iainarchaeales</taxon>
        <taxon>Candidatus Iainarchaeaceae</taxon>
        <taxon>Candidatus Iainarchaeum</taxon>
    </lineage>
</organism>